<reference evidence="3" key="1">
    <citation type="journal article" date="2013" name="Nat. Genet.">
        <title>The Capsella rubella genome and the genomic consequences of rapid mating system evolution.</title>
        <authorList>
            <person name="Slotte T."/>
            <person name="Hazzouri K.M."/>
            <person name="Agren J.A."/>
            <person name="Koenig D."/>
            <person name="Maumus F."/>
            <person name="Guo Y.L."/>
            <person name="Steige K."/>
            <person name="Platts A.E."/>
            <person name="Escobar J.S."/>
            <person name="Newman L.K."/>
            <person name="Wang W."/>
            <person name="Mandakova T."/>
            <person name="Vello E."/>
            <person name="Smith L.M."/>
            <person name="Henz S.R."/>
            <person name="Steffen J."/>
            <person name="Takuno S."/>
            <person name="Brandvain Y."/>
            <person name="Coop G."/>
            <person name="Andolfatto P."/>
            <person name="Hu T.T."/>
            <person name="Blanchette M."/>
            <person name="Clark R.M."/>
            <person name="Quesneville H."/>
            <person name="Nordborg M."/>
            <person name="Gaut B.S."/>
            <person name="Lysak M.A."/>
            <person name="Jenkins J."/>
            <person name="Grimwood J."/>
            <person name="Chapman J."/>
            <person name="Prochnik S."/>
            <person name="Shu S."/>
            <person name="Rokhsar D."/>
            <person name="Schmutz J."/>
            <person name="Weigel D."/>
            <person name="Wright S.I."/>
        </authorList>
    </citation>
    <scope>NUCLEOTIDE SEQUENCE [LARGE SCALE GENOMIC DNA]</scope>
    <source>
        <strain evidence="3">cv. Monte Gargano</strain>
    </source>
</reference>
<evidence type="ECO:0000256" key="1">
    <source>
        <dbReference type="SAM" id="MobiDB-lite"/>
    </source>
</evidence>
<dbReference type="EMBL" id="KB870811">
    <property type="protein sequence ID" value="EOA17673.1"/>
    <property type="molecule type" value="Genomic_DNA"/>
</dbReference>
<protein>
    <submittedName>
        <fullName evidence="2">Uncharacterized protein</fullName>
    </submittedName>
</protein>
<sequence length="121" mass="13143">MADKAATQSSSSPPVISKPVLSFSDLLHLPTPDTPCSRTWNQVFVEAISWKERVDGWKMKHEENTGPVNTQAASERGGGDIDASTDILVDEALLNDEARQPLPYNKSSAKCFRSVAGLINT</sequence>
<name>R0H2E7_9BRAS</name>
<feature type="region of interest" description="Disordered" evidence="1">
    <location>
        <begin position="58"/>
        <end position="82"/>
    </location>
</feature>
<accession>R0H2E7</accession>
<dbReference type="Proteomes" id="UP000029121">
    <property type="component" value="Unassembled WGS sequence"/>
</dbReference>
<evidence type="ECO:0000313" key="2">
    <source>
        <dbReference type="EMBL" id="EOA17673.1"/>
    </source>
</evidence>
<organism evidence="2 3">
    <name type="scientific">Capsella rubella</name>
    <dbReference type="NCBI Taxonomy" id="81985"/>
    <lineage>
        <taxon>Eukaryota</taxon>
        <taxon>Viridiplantae</taxon>
        <taxon>Streptophyta</taxon>
        <taxon>Embryophyta</taxon>
        <taxon>Tracheophyta</taxon>
        <taxon>Spermatophyta</taxon>
        <taxon>Magnoliopsida</taxon>
        <taxon>eudicotyledons</taxon>
        <taxon>Gunneridae</taxon>
        <taxon>Pentapetalae</taxon>
        <taxon>rosids</taxon>
        <taxon>malvids</taxon>
        <taxon>Brassicales</taxon>
        <taxon>Brassicaceae</taxon>
        <taxon>Camelineae</taxon>
        <taxon>Capsella</taxon>
    </lineage>
</organism>
<evidence type="ECO:0000313" key="3">
    <source>
        <dbReference type="Proteomes" id="UP000029121"/>
    </source>
</evidence>
<keyword evidence="3" id="KW-1185">Reference proteome</keyword>
<dbReference type="STRING" id="81985.R0H2E7"/>
<gene>
    <name evidence="2" type="ORF">CARUB_v10006042mg</name>
</gene>
<proteinExistence type="predicted"/>
<dbReference type="AlphaFoldDB" id="R0H2E7"/>